<evidence type="ECO:0000256" key="2">
    <source>
        <dbReference type="ARBA" id="ARBA00008936"/>
    </source>
</evidence>
<dbReference type="InterPro" id="IPR000793">
    <property type="entry name" value="ATP_synth_asu_C"/>
</dbReference>
<keyword evidence="7 12" id="KW-1278">Translocase</keyword>
<comment type="caution">
    <text evidence="17">The sequence shown here is derived from an EMBL/GenBank/DDBJ whole genome shotgun (WGS) entry which is preliminary data.</text>
</comment>
<dbReference type="Gene3D" id="1.20.150.20">
    <property type="entry name" value="ATP synthase alpha/beta chain, C-terminal domain"/>
    <property type="match status" value="1"/>
</dbReference>
<comment type="subcellular location">
    <subcellularLocation>
        <location evidence="12">Cell membrane</location>
        <topology evidence="12">Peripheral membrane protein</topology>
    </subcellularLocation>
    <subcellularLocation>
        <location evidence="1">Membrane</location>
    </subcellularLocation>
</comment>
<evidence type="ECO:0000256" key="8">
    <source>
        <dbReference type="ARBA" id="ARBA00023065"/>
    </source>
</evidence>
<dbReference type="PIRSF" id="PIRSF039088">
    <property type="entry name" value="F_ATPase_subunit_alpha"/>
    <property type="match status" value="1"/>
</dbReference>
<dbReference type="InterPro" id="IPR020003">
    <property type="entry name" value="ATPase_a/bsu_AS"/>
</dbReference>
<evidence type="ECO:0000256" key="1">
    <source>
        <dbReference type="ARBA" id="ARBA00004370"/>
    </source>
</evidence>
<feature type="binding site" evidence="12">
    <location>
        <begin position="169"/>
        <end position="176"/>
    </location>
    <ligand>
        <name>ATP</name>
        <dbReference type="ChEBI" id="CHEBI:30616"/>
    </ligand>
</feature>
<evidence type="ECO:0000256" key="3">
    <source>
        <dbReference type="ARBA" id="ARBA00022448"/>
    </source>
</evidence>
<dbReference type="Gene3D" id="3.40.50.300">
    <property type="entry name" value="P-loop containing nucleotide triphosphate hydrolases"/>
    <property type="match status" value="1"/>
</dbReference>
<dbReference type="InterPro" id="IPR005294">
    <property type="entry name" value="ATP_synth_F1_asu"/>
</dbReference>
<dbReference type="NCBIfam" id="TIGR00962">
    <property type="entry name" value="atpA"/>
    <property type="match status" value="1"/>
</dbReference>
<dbReference type="PROSITE" id="PS00152">
    <property type="entry name" value="ATPASE_ALPHA_BETA"/>
    <property type="match status" value="1"/>
</dbReference>
<evidence type="ECO:0000313" key="17">
    <source>
        <dbReference type="EMBL" id="PHH01817.1"/>
    </source>
</evidence>
<dbReference type="RefSeq" id="WP_049042045.1">
    <property type="nucleotide sequence ID" value="NZ_CBCRVC010000012.1"/>
</dbReference>
<evidence type="ECO:0000256" key="10">
    <source>
        <dbReference type="ARBA" id="ARBA00023196"/>
    </source>
</evidence>
<feature type="coiled-coil region" evidence="13">
    <location>
        <begin position="464"/>
        <end position="491"/>
    </location>
</feature>
<evidence type="ECO:0000256" key="12">
    <source>
        <dbReference type="HAMAP-Rule" id="MF_01346"/>
    </source>
</evidence>
<dbReference type="InterPro" id="IPR027417">
    <property type="entry name" value="P-loop_NTPase"/>
</dbReference>
<evidence type="ECO:0000256" key="6">
    <source>
        <dbReference type="ARBA" id="ARBA00022840"/>
    </source>
</evidence>
<gene>
    <name evidence="12" type="primary">atpA</name>
    <name evidence="17" type="ORF">CRX47_19075</name>
</gene>
<evidence type="ECO:0000259" key="14">
    <source>
        <dbReference type="Pfam" id="PF00006"/>
    </source>
</evidence>
<organism evidence="17 18">
    <name type="scientific">Clostridium sporogenes</name>
    <dbReference type="NCBI Taxonomy" id="1509"/>
    <lineage>
        <taxon>Bacteria</taxon>
        <taxon>Bacillati</taxon>
        <taxon>Bacillota</taxon>
        <taxon>Clostridia</taxon>
        <taxon>Eubacteriales</taxon>
        <taxon>Clostridiaceae</taxon>
        <taxon>Clostridium</taxon>
    </lineage>
</organism>
<comment type="similarity">
    <text evidence="2 12">Belongs to the ATPase alpha/beta chains family.</text>
</comment>
<dbReference type="CDD" id="cd18113">
    <property type="entry name" value="ATP-synt_F1_alpha_C"/>
    <property type="match status" value="1"/>
</dbReference>
<name>A0ABX4KEX0_CLOSG</name>
<keyword evidence="6 12" id="KW-0067">ATP-binding</keyword>
<evidence type="ECO:0000256" key="11">
    <source>
        <dbReference type="ARBA" id="ARBA00023310"/>
    </source>
</evidence>
<dbReference type="InterPro" id="IPR033732">
    <property type="entry name" value="ATP_synth_F1_a_nt-bd_dom"/>
</dbReference>
<evidence type="ECO:0000256" key="4">
    <source>
        <dbReference type="ARBA" id="ARBA00022475"/>
    </source>
</evidence>
<protein>
    <recommendedName>
        <fullName evidence="12">ATP synthase subunit alpha</fullName>
        <ecNumber evidence="12">7.1.2.2</ecNumber>
    </recommendedName>
    <alternativeName>
        <fullName evidence="12">ATP synthase F1 sector subunit alpha</fullName>
    </alternativeName>
    <alternativeName>
        <fullName evidence="12">F-ATPase subunit alpha</fullName>
    </alternativeName>
</protein>
<feature type="domain" description="ATP synthase alpha subunit C-terminal" evidence="15">
    <location>
        <begin position="371"/>
        <end position="496"/>
    </location>
</feature>
<keyword evidence="18" id="KW-1185">Reference proteome</keyword>
<dbReference type="HAMAP" id="MF_01346">
    <property type="entry name" value="ATP_synth_alpha_bact"/>
    <property type="match status" value="1"/>
</dbReference>
<dbReference type="InterPro" id="IPR000194">
    <property type="entry name" value="ATPase_F1/V1/A1_a/bsu_nucl-bd"/>
</dbReference>
<keyword evidence="8 12" id="KW-0406">Ion transport</keyword>
<dbReference type="SUPFAM" id="SSF52540">
    <property type="entry name" value="P-loop containing nucleoside triphosphate hydrolases"/>
    <property type="match status" value="1"/>
</dbReference>
<reference evidence="17 18" key="1">
    <citation type="submission" date="2017-09" db="EMBL/GenBank/DDBJ databases">
        <title>FDA dAtabase for Regulatory Grade micrObial Sequences (FDA-ARGOS): Supporting development and validation of Infectious Disease Dx tests.</title>
        <authorList>
            <person name="Kerrigan L."/>
            <person name="Long C."/>
            <person name="Tallon L.J."/>
            <person name="Sadzewicz L."/>
            <person name="Ott S."/>
            <person name="Zhao X."/>
            <person name="Nagaraj S."/>
            <person name="Vavikolanu K."/>
            <person name="Aluvathingal J."/>
            <person name="Nadendla S."/>
            <person name="Sichtig H."/>
        </authorList>
    </citation>
    <scope>NUCLEOTIDE SEQUENCE [LARGE SCALE GENOMIC DNA]</scope>
    <source>
        <strain evidence="17 18">FDAARGOS_423</strain>
    </source>
</reference>
<sequence length="504" mass="55479">MHIKPEEITSIIRQQIEKFNTNVETVDSGTIIQIGDGISRVYGLQDCMEGELIEFPNDVYGMALNLEQDNVGCVLLGSEEGIKEGNIVKRTGKVVEVPVGEALVGRVVNSLGMAIDGKGPVLTNETRAVEVQAPGVIDRQSVKEPLQTGIKAIDSMIPIGKGQRELIIGDRQTGKTAIAIDTILNQKGNDVICIYVAIGQKQSTVAHIVNDLTKMGAMDYTIVVSSTASDSAPLQYLSPYAGCSMGEYFMHKGKDVLIVYDDLSKHAVAYRTMSLLLRRPPGREAYPGDVFYLHSRLLERSARLSEKLGGGSLTALPIVETLAGDVTAYIPTNVISITDGQIFLEADLFNAGQRPAVNAGISVSRVGGNAQIKAMKQVAGTLRLDLAQYRELAAFSQFGSDLDKESVKRLEKGKRLVEILKQTQYRPMSVEKEVIILYAVVNNHLSDIPVNKIKVFEEELFKYMDTHYREIEKEILEKKQLTDELKSKLDKAINDFKNVFLSEI</sequence>
<evidence type="ECO:0000256" key="13">
    <source>
        <dbReference type="SAM" id="Coils"/>
    </source>
</evidence>
<keyword evidence="11 12" id="KW-0066">ATP synthesis</keyword>
<dbReference type="Proteomes" id="UP000223854">
    <property type="component" value="Unassembled WGS sequence"/>
</dbReference>
<evidence type="ECO:0000313" key="18">
    <source>
        <dbReference type="Proteomes" id="UP000223854"/>
    </source>
</evidence>
<dbReference type="PANTHER" id="PTHR48082">
    <property type="entry name" value="ATP SYNTHASE SUBUNIT ALPHA, MITOCHONDRIAL"/>
    <property type="match status" value="1"/>
</dbReference>
<dbReference type="NCBIfam" id="NF009884">
    <property type="entry name" value="PRK13343.1"/>
    <property type="match status" value="1"/>
</dbReference>
<comment type="catalytic activity">
    <reaction evidence="12">
        <text>ATP + H2O + 4 H(+)(in) = ADP + phosphate + 5 H(+)(out)</text>
        <dbReference type="Rhea" id="RHEA:57720"/>
        <dbReference type="ChEBI" id="CHEBI:15377"/>
        <dbReference type="ChEBI" id="CHEBI:15378"/>
        <dbReference type="ChEBI" id="CHEBI:30616"/>
        <dbReference type="ChEBI" id="CHEBI:43474"/>
        <dbReference type="ChEBI" id="CHEBI:456216"/>
        <dbReference type="EC" id="7.1.2.2"/>
    </reaction>
</comment>
<dbReference type="Pfam" id="PF02874">
    <property type="entry name" value="ATP-synt_ab_N"/>
    <property type="match status" value="1"/>
</dbReference>
<dbReference type="Gene3D" id="2.40.30.20">
    <property type="match status" value="1"/>
</dbReference>
<dbReference type="CDD" id="cd01132">
    <property type="entry name" value="F1-ATPase_alpha_CD"/>
    <property type="match status" value="1"/>
</dbReference>
<keyword evidence="9 12" id="KW-0472">Membrane</keyword>
<dbReference type="CDD" id="cd18116">
    <property type="entry name" value="ATP-synt_F1_alpha_N"/>
    <property type="match status" value="1"/>
</dbReference>
<evidence type="ECO:0000259" key="16">
    <source>
        <dbReference type="Pfam" id="PF02874"/>
    </source>
</evidence>
<keyword evidence="13" id="KW-0175">Coiled coil</keyword>
<evidence type="ECO:0000256" key="5">
    <source>
        <dbReference type="ARBA" id="ARBA00022741"/>
    </source>
</evidence>
<dbReference type="EMBL" id="PDLH01000007">
    <property type="protein sequence ID" value="PHH01817.1"/>
    <property type="molecule type" value="Genomic_DNA"/>
</dbReference>
<keyword evidence="12" id="KW-0375">Hydrogen ion transport</keyword>
<accession>A0ABX4KEX0</accession>
<dbReference type="SUPFAM" id="SSF47917">
    <property type="entry name" value="C-terminal domain of alpha and beta subunits of F1 ATP synthase"/>
    <property type="match status" value="1"/>
</dbReference>
<comment type="function">
    <text evidence="12">Produces ATP from ADP in the presence of a proton gradient across the membrane. The alpha chain is a regulatory subunit.</text>
</comment>
<dbReference type="InterPro" id="IPR038376">
    <property type="entry name" value="ATP_synth_asu_C_sf"/>
</dbReference>
<evidence type="ECO:0000256" key="7">
    <source>
        <dbReference type="ARBA" id="ARBA00022967"/>
    </source>
</evidence>
<dbReference type="PANTHER" id="PTHR48082:SF2">
    <property type="entry name" value="ATP SYNTHASE SUBUNIT ALPHA, MITOCHONDRIAL"/>
    <property type="match status" value="1"/>
</dbReference>
<evidence type="ECO:0000259" key="15">
    <source>
        <dbReference type="Pfam" id="PF00306"/>
    </source>
</evidence>
<dbReference type="Pfam" id="PF00306">
    <property type="entry name" value="ATP-synt_ab_C"/>
    <property type="match status" value="1"/>
</dbReference>
<keyword evidence="5 12" id="KW-0547">Nucleotide-binding</keyword>
<feature type="domain" description="ATPase F1/V1/A1 complex alpha/beta subunit nucleotide-binding" evidence="14">
    <location>
        <begin position="149"/>
        <end position="364"/>
    </location>
</feature>
<proteinExistence type="inferred from homology"/>
<dbReference type="SUPFAM" id="SSF50615">
    <property type="entry name" value="N-terminal domain of alpha and beta subunits of F1 ATP synthase"/>
    <property type="match status" value="1"/>
</dbReference>
<dbReference type="InterPro" id="IPR036121">
    <property type="entry name" value="ATPase_F1/V1/A1_a/bsu_N_sf"/>
</dbReference>
<feature type="domain" description="ATPase F1/V1/A1 complex alpha/beta subunit N-terminal" evidence="16">
    <location>
        <begin position="27"/>
        <end position="92"/>
    </location>
</feature>
<dbReference type="InterPro" id="IPR004100">
    <property type="entry name" value="ATPase_F1/V1/A1_a/bsu_N"/>
</dbReference>
<dbReference type="Pfam" id="PF00006">
    <property type="entry name" value="ATP-synt_ab"/>
    <property type="match status" value="1"/>
</dbReference>
<evidence type="ECO:0000256" key="9">
    <source>
        <dbReference type="ARBA" id="ARBA00023136"/>
    </source>
</evidence>
<dbReference type="EC" id="7.1.2.2" evidence="12"/>
<feature type="site" description="Required for activity" evidence="12">
    <location>
        <position position="362"/>
    </location>
</feature>
<keyword evidence="10 12" id="KW-0139">CF(1)</keyword>
<keyword evidence="3 12" id="KW-0813">Transport</keyword>
<keyword evidence="4 12" id="KW-1003">Cell membrane</keyword>
<dbReference type="InterPro" id="IPR023366">
    <property type="entry name" value="ATP_synth_asu-like_sf"/>
</dbReference>